<dbReference type="Proteomes" id="UP000053105">
    <property type="component" value="Unassembled WGS sequence"/>
</dbReference>
<gene>
    <name evidence="2" type="ORF">WN51_00883</name>
</gene>
<organism evidence="2 3">
    <name type="scientific">Melipona quadrifasciata</name>
    <dbReference type="NCBI Taxonomy" id="166423"/>
    <lineage>
        <taxon>Eukaryota</taxon>
        <taxon>Metazoa</taxon>
        <taxon>Ecdysozoa</taxon>
        <taxon>Arthropoda</taxon>
        <taxon>Hexapoda</taxon>
        <taxon>Insecta</taxon>
        <taxon>Pterygota</taxon>
        <taxon>Neoptera</taxon>
        <taxon>Endopterygota</taxon>
        <taxon>Hymenoptera</taxon>
        <taxon>Apocrita</taxon>
        <taxon>Aculeata</taxon>
        <taxon>Apoidea</taxon>
        <taxon>Anthophila</taxon>
        <taxon>Apidae</taxon>
        <taxon>Melipona</taxon>
    </lineage>
</organism>
<evidence type="ECO:0000256" key="1">
    <source>
        <dbReference type="SAM" id="MobiDB-lite"/>
    </source>
</evidence>
<evidence type="ECO:0000313" key="3">
    <source>
        <dbReference type="Proteomes" id="UP000053105"/>
    </source>
</evidence>
<dbReference type="EMBL" id="KQ435694">
    <property type="protein sequence ID" value="KOX80965.1"/>
    <property type="molecule type" value="Genomic_DNA"/>
</dbReference>
<sequence>MLKLRSIRSHKVKQREDKAALSRFLPARCPPEYWLLGANGLRYRLIQMRTGFHSKLDGATITQYCWTNTHLCCEQYTVAKLIQRSINVTSCYSHREYYSPAVNDVEELHQKVQKLAGKLERSLWCYEVAVLAGLISGRIFTTEGRGCRKTGSDMSILTEDMAQIGKDILYKRGKYRVGQKSLSAKINLSSACIDLRPGFRSIAGTLSSLQVAEQEYYQLIVSISTELISSGLVIQHLSVRVAKKRKYKKTHKSKKRKQQLKLETLHRYPRLQHGTKSNGQRGSEIFATGITRSTKDGKEELAGIATSREILLEITEDRKYKQRVVWQIIAWLNPGGEDPRRPQLCDLKLYTLGQQRLRLLAGEKLVASRETHLHITSIESNTRVPRAFGNKTAALFTRKAAQRCGCGTRKKSKQRGRAQINTKIVIQICRNDFHPESIPKVPWESPSIPIVQPLSPDVYTAEQRAYNEEEEEEEEEEERRKKEKQKERKKGKFRLIISSGGWKLELKRVSAARNARSLKDIQPHGNSDPINKRNGSRIEERSLPTQGHRGLLFRVLSFTLCRANVIDSKSHLDQTYFIYEFHLMKRRGNKLTGRRRMQETRFRILLDYSIHCERASRVTDAQSSNIKSESILRHVIEGVELTATDKLFSPPCTYVR</sequence>
<dbReference type="AlphaFoldDB" id="A0A0M9AB66"/>
<proteinExistence type="predicted"/>
<accession>A0A0M9AB66</accession>
<evidence type="ECO:0000313" key="2">
    <source>
        <dbReference type="EMBL" id="KOX80965.1"/>
    </source>
</evidence>
<name>A0A0M9AB66_9HYME</name>
<reference evidence="2 3" key="1">
    <citation type="submission" date="2015-07" db="EMBL/GenBank/DDBJ databases">
        <title>The genome of Melipona quadrifasciata.</title>
        <authorList>
            <person name="Pan H."/>
            <person name="Kapheim K."/>
        </authorList>
    </citation>
    <scope>NUCLEOTIDE SEQUENCE [LARGE SCALE GENOMIC DNA]</scope>
    <source>
        <strain evidence="2">0111107301</strain>
        <tissue evidence="2">Whole body</tissue>
    </source>
</reference>
<keyword evidence="3" id="KW-1185">Reference proteome</keyword>
<feature type="region of interest" description="Disordered" evidence="1">
    <location>
        <begin position="462"/>
        <end position="490"/>
    </location>
</feature>
<feature type="region of interest" description="Disordered" evidence="1">
    <location>
        <begin position="516"/>
        <end position="541"/>
    </location>
</feature>
<protein>
    <submittedName>
        <fullName evidence="2">Uncharacterized protein</fullName>
    </submittedName>
</protein>
<feature type="compositionally biased region" description="Acidic residues" evidence="1">
    <location>
        <begin position="468"/>
        <end position="477"/>
    </location>
</feature>